<dbReference type="InterPro" id="IPR036397">
    <property type="entry name" value="RNaseH_sf"/>
</dbReference>
<evidence type="ECO:0000259" key="2">
    <source>
        <dbReference type="Pfam" id="PF01498"/>
    </source>
</evidence>
<dbReference type="GO" id="GO:0006313">
    <property type="term" value="P:DNA transposition"/>
    <property type="evidence" value="ECO:0007669"/>
    <property type="project" value="InterPro"/>
</dbReference>
<dbReference type="InterPro" id="IPR036388">
    <property type="entry name" value="WH-like_DNA-bd_sf"/>
</dbReference>
<accession>A0A8X7BCC1</accession>
<dbReference type="GO" id="GO:0005634">
    <property type="term" value="C:nucleus"/>
    <property type="evidence" value="ECO:0007669"/>
    <property type="project" value="UniProtKB-SubCell"/>
</dbReference>
<comment type="caution">
    <text evidence="4">The sequence shown here is derived from an EMBL/GenBank/DDBJ whole genome shotgun (WGS) entry which is preliminary data.</text>
</comment>
<gene>
    <name evidence="4" type="ORF">TNCV_2486241</name>
</gene>
<name>A0A8X7BCC1_TRICX</name>
<dbReference type="InterPro" id="IPR052338">
    <property type="entry name" value="Transposase_5"/>
</dbReference>
<dbReference type="Gene3D" id="3.30.420.10">
    <property type="entry name" value="Ribonuclease H-like superfamily/Ribonuclease H"/>
    <property type="match status" value="2"/>
</dbReference>
<dbReference type="PANTHER" id="PTHR23022:SF135">
    <property type="entry name" value="SI:DKEY-77F5.3"/>
    <property type="match status" value="1"/>
</dbReference>
<feature type="domain" description="Transposase Tc1-like" evidence="2">
    <location>
        <begin position="373"/>
        <end position="445"/>
    </location>
</feature>
<dbReference type="GO" id="GO:0003677">
    <property type="term" value="F:DNA binding"/>
    <property type="evidence" value="ECO:0007669"/>
    <property type="project" value="InterPro"/>
</dbReference>
<dbReference type="PANTHER" id="PTHR23022">
    <property type="entry name" value="TRANSPOSABLE ELEMENT-RELATED"/>
    <property type="match status" value="1"/>
</dbReference>
<feature type="domain" description="Transposase Tc1-like" evidence="2">
    <location>
        <begin position="69"/>
        <end position="141"/>
    </location>
</feature>
<comment type="subcellular location">
    <subcellularLocation>
        <location evidence="1">Nucleus</location>
    </subcellularLocation>
</comment>
<dbReference type="AlphaFoldDB" id="A0A8X7BCC1"/>
<proteinExistence type="predicted"/>
<dbReference type="EMBL" id="BMAU01021371">
    <property type="protein sequence ID" value="GFY25504.1"/>
    <property type="molecule type" value="Genomic_DNA"/>
</dbReference>
<protein>
    <submittedName>
        <fullName evidence="4">Transposable element Tcb2 transposase</fullName>
    </submittedName>
</protein>
<dbReference type="Pfam" id="PF25787">
    <property type="entry name" value="HTH_SB"/>
    <property type="match status" value="1"/>
</dbReference>
<dbReference type="Pfam" id="PF01498">
    <property type="entry name" value="HTH_Tnp_Tc3_2"/>
    <property type="match status" value="2"/>
</dbReference>
<dbReference type="Proteomes" id="UP000887159">
    <property type="component" value="Unassembled WGS sequence"/>
</dbReference>
<dbReference type="SUPFAM" id="SSF46689">
    <property type="entry name" value="Homeodomain-like"/>
    <property type="match status" value="2"/>
</dbReference>
<sequence>MSSRHHIDDFMRGRIIGKIEEGRKITDVAREFDIAHGVVSRLWKSFKTTGMCSRRHGGGRVRSTTPAEDRYIVLSAKRNRRTTAQKVANQFLAASGKQISRETVARRLRGEGLYARRPVVCVTLTRQHRTARLQWCREHHNWTEQDWACVLFSDESRFSLSSDCRRQLIWRESGTAYRPENIQEKDRYPTCSIMVWAGIMINGHTCLHVVANGIMTGQRYIDEVLLPHVRLFRGAVGDKFVFMDDNATYLNPIENVWDALGRQVAGRNYPPTNKNTLIHAVTEEWDKLPQQLLDNVVQNIILKIAPKTKEISLDVRRHITELHKEGKSFREIGKILKLPFTTVGYIVKKYLETGSVENKLRPGGTSQLTSRAKRMIVRSATSKPMPSAQNIVNELLSSCNVSVSAQAVRNVLHSAGLKARTPRKKPYIREVTRKRRLEFAMKYKNKPMDFWKKVIFSDESKSEIFTPPSIRKIWRKNKTALEPKNVLPTLKYGFPLFAF</sequence>
<dbReference type="GO" id="GO:0015074">
    <property type="term" value="P:DNA integration"/>
    <property type="evidence" value="ECO:0007669"/>
    <property type="project" value="InterPro"/>
</dbReference>
<dbReference type="InterPro" id="IPR057667">
    <property type="entry name" value="HTH_SB"/>
</dbReference>
<evidence type="ECO:0000259" key="3">
    <source>
        <dbReference type="Pfam" id="PF25787"/>
    </source>
</evidence>
<evidence type="ECO:0000313" key="4">
    <source>
        <dbReference type="EMBL" id="GFY25504.1"/>
    </source>
</evidence>
<dbReference type="InterPro" id="IPR002492">
    <property type="entry name" value="Transposase_Tc1-like"/>
</dbReference>
<evidence type="ECO:0000256" key="1">
    <source>
        <dbReference type="ARBA" id="ARBA00004123"/>
    </source>
</evidence>
<dbReference type="InterPro" id="IPR009057">
    <property type="entry name" value="Homeodomain-like_sf"/>
</dbReference>
<feature type="domain" description="Sleeping Beauty transposase HTH" evidence="3">
    <location>
        <begin position="307"/>
        <end position="356"/>
    </location>
</feature>
<evidence type="ECO:0000313" key="5">
    <source>
        <dbReference type="Proteomes" id="UP000887159"/>
    </source>
</evidence>
<keyword evidence="5" id="KW-1185">Reference proteome</keyword>
<organism evidence="4 5">
    <name type="scientific">Trichonephila clavipes</name>
    <name type="common">Golden silk orbweaver</name>
    <name type="synonym">Nephila clavipes</name>
    <dbReference type="NCBI Taxonomy" id="2585209"/>
    <lineage>
        <taxon>Eukaryota</taxon>
        <taxon>Metazoa</taxon>
        <taxon>Ecdysozoa</taxon>
        <taxon>Arthropoda</taxon>
        <taxon>Chelicerata</taxon>
        <taxon>Arachnida</taxon>
        <taxon>Araneae</taxon>
        <taxon>Araneomorphae</taxon>
        <taxon>Entelegynae</taxon>
        <taxon>Araneoidea</taxon>
        <taxon>Nephilidae</taxon>
        <taxon>Trichonephila</taxon>
    </lineage>
</organism>
<reference evidence="4" key="1">
    <citation type="submission" date="2020-08" db="EMBL/GenBank/DDBJ databases">
        <title>Multicomponent nature underlies the extraordinary mechanical properties of spider dragline silk.</title>
        <authorList>
            <person name="Kono N."/>
            <person name="Nakamura H."/>
            <person name="Mori M."/>
            <person name="Yoshida Y."/>
            <person name="Ohtoshi R."/>
            <person name="Malay A.D."/>
            <person name="Moran D.A.P."/>
            <person name="Tomita M."/>
            <person name="Numata K."/>
            <person name="Arakawa K."/>
        </authorList>
    </citation>
    <scope>NUCLEOTIDE SEQUENCE</scope>
</reference>
<dbReference type="Gene3D" id="1.10.10.10">
    <property type="entry name" value="Winged helix-like DNA-binding domain superfamily/Winged helix DNA-binding domain"/>
    <property type="match status" value="1"/>
</dbReference>